<dbReference type="EC" id="1.1.1.308" evidence="4"/>
<dbReference type="Gene3D" id="1.20.5.1300">
    <property type="match status" value="1"/>
</dbReference>
<feature type="binding site" evidence="7">
    <location>
        <position position="252"/>
    </location>
    <ligand>
        <name>substrate</name>
    </ligand>
</feature>
<feature type="binding site" evidence="4 8">
    <location>
        <position position="353"/>
    </location>
    <ligand>
        <name>Zn(2+)</name>
        <dbReference type="ChEBI" id="CHEBI:29105"/>
    </ligand>
</feature>
<dbReference type="SUPFAM" id="SSF53720">
    <property type="entry name" value="ALDH-like"/>
    <property type="match status" value="1"/>
</dbReference>
<feature type="binding site" evidence="7">
    <location>
        <position position="249"/>
    </location>
    <ligand>
        <name>substrate</name>
    </ligand>
</feature>
<feature type="binding site" evidence="7">
    <location>
        <position position="320"/>
    </location>
    <ligand>
        <name>substrate</name>
    </ligand>
</feature>
<comment type="caution">
    <text evidence="9">The sequence shown here is derived from an EMBL/GenBank/DDBJ whole genome shotgun (WGS) entry which is preliminary data.</text>
</comment>
<proteinExistence type="inferred from homology"/>
<dbReference type="GO" id="GO:0004399">
    <property type="term" value="F:histidinol dehydrogenase activity"/>
    <property type="evidence" value="ECO:0007669"/>
    <property type="project" value="InterPro"/>
</dbReference>
<evidence type="ECO:0000256" key="4">
    <source>
        <dbReference type="HAMAP-Rule" id="MF_02228"/>
    </source>
</evidence>
<evidence type="ECO:0000313" key="10">
    <source>
        <dbReference type="Proteomes" id="UP000572377"/>
    </source>
</evidence>
<comment type="catalytic activity">
    <reaction evidence="4">
        <text>(2R)-3-sulfopropanediol + 2 NAD(+) + H2O = (2R)-3-sulfolactate + 2 NADH + 3 H(+)</text>
        <dbReference type="Rhea" id="RHEA:28074"/>
        <dbReference type="ChEBI" id="CHEBI:15377"/>
        <dbReference type="ChEBI" id="CHEBI:15378"/>
        <dbReference type="ChEBI" id="CHEBI:57540"/>
        <dbReference type="ChEBI" id="CHEBI:57945"/>
        <dbReference type="ChEBI" id="CHEBI:58738"/>
        <dbReference type="ChEBI" id="CHEBI:60997"/>
        <dbReference type="EC" id="1.1.1.308"/>
    </reaction>
</comment>
<keyword evidence="10" id="KW-1185">Reference proteome</keyword>
<dbReference type="PIRSF" id="PIRSF000099">
    <property type="entry name" value="Histidinol_dh"/>
    <property type="match status" value="1"/>
</dbReference>
<dbReference type="NCBIfam" id="TIGR00069">
    <property type="entry name" value="hisD"/>
    <property type="match status" value="1"/>
</dbReference>
<feature type="binding site" evidence="7">
    <location>
        <position position="353"/>
    </location>
    <ligand>
        <name>substrate</name>
    </ligand>
</feature>
<dbReference type="GO" id="GO:0008270">
    <property type="term" value="F:zinc ion binding"/>
    <property type="evidence" value="ECO:0007669"/>
    <property type="project" value="UniProtKB-UniRule"/>
</dbReference>
<feature type="binding site" evidence="4 8">
    <location>
        <position position="249"/>
    </location>
    <ligand>
        <name>Zn(2+)</name>
        <dbReference type="ChEBI" id="CHEBI:29105"/>
    </ligand>
</feature>
<feature type="binding site" evidence="4 6">
    <location>
        <position position="181"/>
    </location>
    <ligand>
        <name>NAD(+)</name>
        <dbReference type="ChEBI" id="CHEBI:57540"/>
    </ligand>
</feature>
<keyword evidence="2 4" id="KW-0862">Zinc</keyword>
<keyword evidence="1 4" id="KW-0479">Metal-binding</keyword>
<dbReference type="GO" id="GO:0005829">
    <property type="term" value="C:cytosol"/>
    <property type="evidence" value="ECO:0007669"/>
    <property type="project" value="TreeGrafter"/>
</dbReference>
<dbReference type="RefSeq" id="WP_171326675.1">
    <property type="nucleotide sequence ID" value="NZ_JABFBC010000003.1"/>
</dbReference>
<feature type="binding site" evidence="4 6">
    <location>
        <position position="204"/>
    </location>
    <ligand>
        <name>NAD(+)</name>
        <dbReference type="ChEBI" id="CHEBI:57540"/>
    </ligand>
</feature>
<evidence type="ECO:0000256" key="3">
    <source>
        <dbReference type="ARBA" id="ARBA00023002"/>
    </source>
</evidence>
<reference evidence="9 10" key="1">
    <citation type="submission" date="2020-05" db="EMBL/GenBank/DDBJ databases">
        <title>Gimesia benthica sp. nov., a novel planctomycete isolated from a deep-sea water sample of the Northwest Indian Ocean.</title>
        <authorList>
            <person name="Wang J."/>
            <person name="Ruan C."/>
            <person name="Song L."/>
            <person name="Zhu Y."/>
            <person name="Li A."/>
            <person name="Zheng X."/>
            <person name="Wang L."/>
            <person name="Lu Z."/>
            <person name="Huang Y."/>
            <person name="Du W."/>
            <person name="Zhou Y."/>
            <person name="Huang L."/>
            <person name="Dai X."/>
        </authorList>
    </citation>
    <scope>NUCLEOTIDE SEQUENCE [LARGE SCALE GENOMIC DNA]</scope>
    <source>
        <strain evidence="9 10">YYQ-30</strain>
    </source>
</reference>
<dbReference type="InterPro" id="IPR001692">
    <property type="entry name" value="Histidinol_DH_CS"/>
</dbReference>
<dbReference type="EMBL" id="JABFBC010000003">
    <property type="protein sequence ID" value="NNU81811.1"/>
    <property type="molecule type" value="Genomic_DNA"/>
</dbReference>
<name>A0A849L6W4_9RHOB</name>
<feature type="binding site" evidence="7">
    <location>
        <position position="227"/>
    </location>
    <ligand>
        <name>substrate</name>
    </ligand>
</feature>
<accession>A0A849L6W4</accession>
<keyword evidence="4 6" id="KW-0520">NAD</keyword>
<evidence type="ECO:0000313" key="9">
    <source>
        <dbReference type="EMBL" id="NNU81811.1"/>
    </source>
</evidence>
<comment type="cofactor">
    <cofactor evidence="4 8">
        <name>Zn(2+)</name>
        <dbReference type="ChEBI" id="CHEBI:29105"/>
    </cofactor>
    <text evidence="4 8">Binds 1 zinc ion per subunit.</text>
</comment>
<protein>
    <recommendedName>
        <fullName evidence="4">Sulfopropanediol 3-dehydrogenase</fullName>
        <ecNumber evidence="4">1.1.1.308</ecNumber>
    </recommendedName>
    <alternativeName>
        <fullName evidence="4">2,3-dihydroxypropane-1-sulfonate 3-dehydrogenase (sulfolactate forming)</fullName>
        <shortName evidence="4">DHPS 3-dehydrogenase (sulfolactate forming)</shortName>
    </alternativeName>
</protein>
<dbReference type="PROSITE" id="PS00611">
    <property type="entry name" value="HISOL_DEHYDROGENASE"/>
    <property type="match status" value="1"/>
</dbReference>
<dbReference type="PRINTS" id="PR00083">
    <property type="entry name" value="HOLDHDRGNASE"/>
</dbReference>
<keyword evidence="3 4" id="KW-0560">Oxidoreductase</keyword>
<dbReference type="FunFam" id="3.40.50.1980:FF:000001">
    <property type="entry name" value="Histidinol dehydrogenase"/>
    <property type="match status" value="1"/>
</dbReference>
<sequence length="439" mass="47714">MTITYLKKATKTPETETGNAQAVVNEMLARIEAEGEEAVRHYAKALDKWDGPIVVTREEMEARAAEVPDQVREDIAFAAGEVRRFALAQKESIHEFEQKMGSGLIVGQKMIPCNVAGCYVPTGRYAHIASAYMSVATAKAAGVKTVIACSTPYRGGGIHPYVLYAMKVAGADMVLTLGGVQAIAAMAYGLFTGKPADIIVGPGNKYVAEAKRTLFGKVGIDVFAGPSEVGILADDTADPEIVAVDLVGQAEHGHESPAWLFTDSRTLAEKVMARVPELIDDLPQPARDAAGAAWRDYGEVILCDTRQELVEVSDRYASEHLEVHCRDLDWWLDNLTNYGSLFLGEETTVAFGDKASGPNHILPTKFAARYSAGLSVHKFLKPLTWQRADREASKTLSLATARISRLEGMEAHARTADVRMAKYYPGHNFDLGRPVESVE</sequence>
<feature type="binding site" evidence="4 8">
    <location>
        <position position="412"/>
    </location>
    <ligand>
        <name>Zn(2+)</name>
        <dbReference type="ChEBI" id="CHEBI:29105"/>
    </ligand>
</feature>
<dbReference type="Gene3D" id="3.40.50.1980">
    <property type="entry name" value="Nitrogenase molybdenum iron protein domain"/>
    <property type="match status" value="2"/>
</dbReference>
<dbReference type="GO" id="GO:0051287">
    <property type="term" value="F:NAD binding"/>
    <property type="evidence" value="ECO:0007669"/>
    <property type="project" value="InterPro"/>
</dbReference>
<dbReference type="Proteomes" id="UP000572377">
    <property type="component" value="Unassembled WGS sequence"/>
</dbReference>
<dbReference type="InterPro" id="IPR016161">
    <property type="entry name" value="Ald_DH/histidinol_DH"/>
</dbReference>
<dbReference type="PANTHER" id="PTHR21256">
    <property type="entry name" value="HISTIDINOL DEHYDROGENASE HDH"/>
    <property type="match status" value="1"/>
</dbReference>
<dbReference type="HAMAP" id="MF_02228">
    <property type="entry name" value="Sulfopropanediol_dehydrog"/>
    <property type="match status" value="1"/>
</dbReference>
<dbReference type="PANTHER" id="PTHR21256:SF14">
    <property type="entry name" value="HISTIDINOL DEHYDROGENASE"/>
    <property type="match status" value="1"/>
</dbReference>
<evidence type="ECO:0000256" key="2">
    <source>
        <dbReference type="ARBA" id="ARBA00022833"/>
    </source>
</evidence>
<feature type="binding site" evidence="4 8">
    <location>
        <position position="252"/>
    </location>
    <ligand>
        <name>Zn(2+)</name>
        <dbReference type="ChEBI" id="CHEBI:29105"/>
    </ligand>
</feature>
<dbReference type="InterPro" id="IPR012131">
    <property type="entry name" value="Hstdl_DH"/>
</dbReference>
<dbReference type="CDD" id="cd06572">
    <property type="entry name" value="Histidinol_dh"/>
    <property type="match status" value="1"/>
</dbReference>
<feature type="active site" description="Proton acceptor" evidence="4 5">
    <location>
        <position position="319"/>
    </location>
</feature>
<feature type="binding site" evidence="7">
    <location>
        <position position="407"/>
    </location>
    <ligand>
        <name>substrate</name>
    </ligand>
</feature>
<evidence type="ECO:0000256" key="8">
    <source>
        <dbReference type="PIRSR" id="PIRSR000099-4"/>
    </source>
</evidence>
<comment type="similarity">
    <text evidence="4">Belongs to the histidinol dehydrogenase family. HpsN subfamily.</text>
</comment>
<dbReference type="GO" id="GO:0000105">
    <property type="term" value="P:L-histidine biosynthetic process"/>
    <property type="evidence" value="ECO:0007669"/>
    <property type="project" value="InterPro"/>
</dbReference>
<dbReference type="InterPro" id="IPR043678">
    <property type="entry name" value="Sulfopropanediol_dehydrog_HpsN"/>
</dbReference>
<evidence type="ECO:0000256" key="6">
    <source>
        <dbReference type="PIRSR" id="PIRSR000099-2"/>
    </source>
</evidence>
<dbReference type="Pfam" id="PF00815">
    <property type="entry name" value="Histidinol_dh"/>
    <property type="match status" value="1"/>
</dbReference>
<gene>
    <name evidence="9" type="primary">hisD</name>
    <name evidence="4" type="synonym">hpsN</name>
    <name evidence="9" type="ORF">HMH01_15345</name>
</gene>
<feature type="binding site" evidence="4 6">
    <location>
        <position position="119"/>
    </location>
    <ligand>
        <name>NAD(+)</name>
        <dbReference type="ChEBI" id="CHEBI:57540"/>
    </ligand>
</feature>
<dbReference type="InterPro" id="IPR022695">
    <property type="entry name" value="Histidinol_DH_monofunct"/>
</dbReference>
<feature type="binding site" evidence="7">
    <location>
        <position position="412"/>
    </location>
    <ligand>
        <name>substrate</name>
    </ligand>
</feature>
<feature type="active site" description="Proton acceptor" evidence="4 5">
    <location>
        <position position="320"/>
    </location>
</feature>
<organism evidence="9 10">
    <name type="scientific">Halovulum dunhuangense</name>
    <dbReference type="NCBI Taxonomy" id="1505036"/>
    <lineage>
        <taxon>Bacteria</taxon>
        <taxon>Pseudomonadati</taxon>
        <taxon>Pseudomonadota</taxon>
        <taxon>Alphaproteobacteria</taxon>
        <taxon>Rhodobacterales</taxon>
        <taxon>Paracoccaceae</taxon>
        <taxon>Halovulum</taxon>
    </lineage>
</organism>
<comment type="function">
    <text evidence="4">Catalyzes the NAD-dependent oxidation of (R)-2,3-dihydroxypropane-1-sulfonate to (R)-3-sulfolactate.</text>
</comment>
<evidence type="ECO:0000256" key="7">
    <source>
        <dbReference type="PIRSR" id="PIRSR000099-3"/>
    </source>
</evidence>
<evidence type="ECO:0000256" key="5">
    <source>
        <dbReference type="PIRSR" id="PIRSR000099-1"/>
    </source>
</evidence>
<evidence type="ECO:0000256" key="1">
    <source>
        <dbReference type="ARBA" id="ARBA00022723"/>
    </source>
</evidence>
<dbReference type="AlphaFoldDB" id="A0A849L6W4"/>